<evidence type="ECO:0000313" key="3">
    <source>
        <dbReference type="Proteomes" id="UP000256326"/>
    </source>
</evidence>
<evidence type="ECO:0008006" key="4">
    <source>
        <dbReference type="Google" id="ProtNLM"/>
    </source>
</evidence>
<proteinExistence type="predicted"/>
<sequence length="122" mass="14896">MADSKDVNSYDLRFYAQIIDLFFIIAVFLIVKFYDIEHYVFFSIIISILIFFFSIILWKQSIGQKFMHLKVYYWNGKVALDYRFLFLRYIFKYIFFPLSFITFLTSKMLIHDIILKTYEAPK</sequence>
<organism evidence="2 3">
    <name type="scientific">Epilithonimonas hispanica</name>
    <dbReference type="NCBI Taxonomy" id="358687"/>
    <lineage>
        <taxon>Bacteria</taxon>
        <taxon>Pseudomonadati</taxon>
        <taxon>Bacteroidota</taxon>
        <taxon>Flavobacteriia</taxon>
        <taxon>Flavobacteriales</taxon>
        <taxon>Weeksellaceae</taxon>
        <taxon>Chryseobacterium group</taxon>
        <taxon>Epilithonimonas</taxon>
    </lineage>
</organism>
<feature type="transmembrane region" description="Helical" evidence="1">
    <location>
        <begin position="90"/>
        <end position="110"/>
    </location>
</feature>
<reference evidence="2 3" key="1">
    <citation type="journal article" date="2006" name="Int. J. Syst. Evol. Microbiol.">
        <title>Chryseobacterium hispanicum sp. nov., isolated from the drinking water distribution system of Sevilla, Spain.</title>
        <authorList>
            <person name="Gallego V."/>
            <person name="Garcia M.T."/>
            <person name="Ventosa A."/>
        </authorList>
    </citation>
    <scope>NUCLEOTIDE SEQUENCE [LARGE SCALE GENOMIC DNA]</scope>
    <source>
        <strain evidence="2 3">KCTC 22104</strain>
    </source>
</reference>
<comment type="caution">
    <text evidence="2">The sequence shown here is derived from an EMBL/GenBank/DDBJ whole genome shotgun (WGS) entry which is preliminary data.</text>
</comment>
<dbReference type="AlphaFoldDB" id="A0A3D9CU63"/>
<keyword evidence="1" id="KW-1133">Transmembrane helix</keyword>
<name>A0A3D9CU63_9FLAO</name>
<gene>
    <name evidence="2" type="ORF">DRF58_12535</name>
</gene>
<dbReference type="Proteomes" id="UP000256326">
    <property type="component" value="Unassembled WGS sequence"/>
</dbReference>
<accession>A0A3D9CU63</accession>
<keyword evidence="1" id="KW-0472">Membrane</keyword>
<evidence type="ECO:0000256" key="1">
    <source>
        <dbReference type="SAM" id="Phobius"/>
    </source>
</evidence>
<feature type="transmembrane region" description="Helical" evidence="1">
    <location>
        <begin position="39"/>
        <end position="58"/>
    </location>
</feature>
<keyword evidence="3" id="KW-1185">Reference proteome</keyword>
<feature type="transmembrane region" description="Helical" evidence="1">
    <location>
        <begin position="12"/>
        <end position="33"/>
    </location>
</feature>
<keyword evidence="1" id="KW-0812">Transmembrane</keyword>
<evidence type="ECO:0000313" key="2">
    <source>
        <dbReference type="EMBL" id="REC69292.1"/>
    </source>
</evidence>
<protein>
    <recommendedName>
        <fullName evidence="4">RDD family protein</fullName>
    </recommendedName>
</protein>
<dbReference type="EMBL" id="QNUG01000027">
    <property type="protein sequence ID" value="REC69292.1"/>
    <property type="molecule type" value="Genomic_DNA"/>
</dbReference>